<keyword evidence="8" id="KW-1185">Reference proteome</keyword>
<dbReference type="GO" id="GO:0000398">
    <property type="term" value="P:mRNA splicing, via spliceosome"/>
    <property type="evidence" value="ECO:0000318"/>
    <property type="project" value="GO_Central"/>
</dbReference>
<feature type="compositionally biased region" description="Basic and acidic residues" evidence="6">
    <location>
        <begin position="271"/>
        <end position="296"/>
    </location>
</feature>
<feature type="compositionally biased region" description="Basic and acidic residues" evidence="6">
    <location>
        <begin position="315"/>
        <end position="370"/>
    </location>
</feature>
<reference evidence="7 8" key="1">
    <citation type="journal article" date="2007" name="Science">
        <title>The Chlamydomonas genome reveals the evolution of key animal and plant functions.</title>
        <authorList>
            <person name="Merchant S.S."/>
            <person name="Prochnik S.E."/>
            <person name="Vallon O."/>
            <person name="Harris E.H."/>
            <person name="Karpowicz S.J."/>
            <person name="Witman G.B."/>
            <person name="Terry A."/>
            <person name="Salamov A."/>
            <person name="Fritz-Laylin L.K."/>
            <person name="Marechal-Drouard L."/>
            <person name="Marshall W.F."/>
            <person name="Qu L.H."/>
            <person name="Nelson D.R."/>
            <person name="Sanderfoot A.A."/>
            <person name="Spalding M.H."/>
            <person name="Kapitonov V.V."/>
            <person name="Ren Q."/>
            <person name="Ferris P."/>
            <person name="Lindquist E."/>
            <person name="Shapiro H."/>
            <person name="Lucas S.M."/>
            <person name="Grimwood J."/>
            <person name="Schmutz J."/>
            <person name="Cardol P."/>
            <person name="Cerutti H."/>
            <person name="Chanfreau G."/>
            <person name="Chen C.L."/>
            <person name="Cognat V."/>
            <person name="Croft M.T."/>
            <person name="Dent R."/>
            <person name="Dutcher S."/>
            <person name="Fernandez E."/>
            <person name="Fukuzawa H."/>
            <person name="Gonzalez-Ballester D."/>
            <person name="Gonzalez-Halphen D."/>
            <person name="Hallmann A."/>
            <person name="Hanikenne M."/>
            <person name="Hippler M."/>
            <person name="Inwood W."/>
            <person name="Jabbari K."/>
            <person name="Kalanon M."/>
            <person name="Kuras R."/>
            <person name="Lefebvre P.A."/>
            <person name="Lemaire S.D."/>
            <person name="Lobanov A.V."/>
            <person name="Lohr M."/>
            <person name="Manuell A."/>
            <person name="Meier I."/>
            <person name="Mets L."/>
            <person name="Mittag M."/>
            <person name="Mittelmeier T."/>
            <person name="Moroney J.V."/>
            <person name="Moseley J."/>
            <person name="Napoli C."/>
            <person name="Nedelcu A.M."/>
            <person name="Niyogi K."/>
            <person name="Novoselov S.V."/>
            <person name="Paulsen I.T."/>
            <person name="Pazour G."/>
            <person name="Purton S."/>
            <person name="Ral J.P."/>
            <person name="Riano-Pachon D.M."/>
            <person name="Riekhof W."/>
            <person name="Rymarquis L."/>
            <person name="Schroda M."/>
            <person name="Stern D."/>
            <person name="Umen J."/>
            <person name="Willows R."/>
            <person name="Wilson N."/>
            <person name="Zimmer S.L."/>
            <person name="Allmer J."/>
            <person name="Balk J."/>
            <person name="Bisova K."/>
            <person name="Chen C.J."/>
            <person name="Elias M."/>
            <person name="Gendler K."/>
            <person name="Hauser C."/>
            <person name="Lamb M.R."/>
            <person name="Ledford H."/>
            <person name="Long J.C."/>
            <person name="Minagawa J."/>
            <person name="Page M.D."/>
            <person name="Pan J."/>
            <person name="Pootakham W."/>
            <person name="Roje S."/>
            <person name="Rose A."/>
            <person name="Stahlberg E."/>
            <person name="Terauchi A.M."/>
            <person name="Yang P."/>
            <person name="Ball S."/>
            <person name="Bowler C."/>
            <person name="Dieckmann C.L."/>
            <person name="Gladyshev V.N."/>
            <person name="Green P."/>
            <person name="Jorgensen R."/>
            <person name="Mayfield S."/>
            <person name="Mueller-Roeber B."/>
            <person name="Rajamani S."/>
            <person name="Sayre R.T."/>
            <person name="Brokstein P."/>
            <person name="Dubchak I."/>
            <person name="Goodstein D."/>
            <person name="Hornick L."/>
            <person name="Huang Y.W."/>
            <person name="Jhaveri J."/>
            <person name="Luo Y."/>
            <person name="Martinez D."/>
            <person name="Ngau W.C."/>
            <person name="Otillar B."/>
            <person name="Poliakov A."/>
            <person name="Porter A."/>
            <person name="Szajkowski L."/>
            <person name="Werner G."/>
            <person name="Zhou K."/>
            <person name="Grigoriev I.V."/>
            <person name="Rokhsar D.S."/>
            <person name="Grossman A.R."/>
        </authorList>
    </citation>
    <scope>NUCLEOTIDE SEQUENCE [LARGE SCALE GENOMIC DNA]</scope>
    <source>
        <strain evidence="8">CC-503</strain>
    </source>
</reference>
<dbReference type="InterPro" id="IPR012677">
    <property type="entry name" value="Nucleotide-bd_a/b_plait_sf"/>
</dbReference>
<dbReference type="InterPro" id="IPR022023">
    <property type="entry name" value="U1snRNP70_N"/>
</dbReference>
<dbReference type="HOGENOM" id="CLU_045151_1_0_1"/>
<dbReference type="KEGG" id="cre:CHLRE_16g656250v5"/>
<evidence type="ECO:0000313" key="7">
    <source>
        <dbReference type="EMBL" id="PNW71486.1"/>
    </source>
</evidence>
<dbReference type="InterPro" id="IPR034143">
    <property type="entry name" value="snRNP70_RRM"/>
</dbReference>
<keyword evidence="3" id="KW-0539">Nucleus</keyword>
<evidence type="ECO:0000256" key="4">
    <source>
        <dbReference type="ARBA" id="ARBA00023274"/>
    </source>
</evidence>
<dbReference type="Gramene" id="PNW71486">
    <property type="protein sequence ID" value="PNW71486"/>
    <property type="gene ID" value="CHLRE_16g656250v5"/>
</dbReference>
<dbReference type="InterPro" id="IPR000504">
    <property type="entry name" value="RRM_dom"/>
</dbReference>
<dbReference type="Proteomes" id="UP000006906">
    <property type="component" value="Chromosome 16"/>
</dbReference>
<protein>
    <submittedName>
        <fullName evidence="7">Uncharacterized protein</fullName>
    </submittedName>
</protein>
<dbReference type="RefSeq" id="XP_001697897.1">
    <property type="nucleotide sequence ID" value="XM_001697845.2"/>
</dbReference>
<evidence type="ECO:0000256" key="5">
    <source>
        <dbReference type="PROSITE-ProRule" id="PRU00176"/>
    </source>
</evidence>
<evidence type="ECO:0000256" key="2">
    <source>
        <dbReference type="ARBA" id="ARBA00022884"/>
    </source>
</evidence>
<dbReference type="AlphaFoldDB" id="A8J8G5"/>
<dbReference type="FunFam" id="3.30.70.330:FF:000132">
    <property type="entry name" value="Small nuclear ribonucleoprotein U11/U12 subunit 35"/>
    <property type="match status" value="1"/>
</dbReference>
<dbReference type="PaxDb" id="3055-EDO99780"/>
<dbReference type="Pfam" id="PF00076">
    <property type="entry name" value="RRM_1"/>
    <property type="match status" value="1"/>
</dbReference>
<dbReference type="PANTHER" id="PTHR13952">
    <property type="entry name" value="U1 SMALL NUCLEAR RIBONUCLEOPROTEIN 70 KD"/>
    <property type="match status" value="1"/>
</dbReference>
<dbReference type="GO" id="GO:0071004">
    <property type="term" value="C:U2-type prespliceosome"/>
    <property type="evidence" value="ECO:0000318"/>
    <property type="project" value="GO_Central"/>
</dbReference>
<dbReference type="eggNOG" id="KOG0113">
    <property type="taxonomic scope" value="Eukaryota"/>
</dbReference>
<evidence type="ECO:0000256" key="1">
    <source>
        <dbReference type="ARBA" id="ARBA00004123"/>
    </source>
</evidence>
<dbReference type="InParanoid" id="A8J8G5"/>
<dbReference type="GO" id="GO:0003729">
    <property type="term" value="F:mRNA binding"/>
    <property type="evidence" value="ECO:0000318"/>
    <property type="project" value="GO_Central"/>
</dbReference>
<evidence type="ECO:0000256" key="3">
    <source>
        <dbReference type="ARBA" id="ARBA00023242"/>
    </source>
</evidence>
<dbReference type="EMBL" id="CM008977">
    <property type="protein sequence ID" value="PNW71486.1"/>
    <property type="molecule type" value="Genomic_DNA"/>
</dbReference>
<feature type="compositionally biased region" description="Basic and acidic residues" evidence="6">
    <location>
        <begin position="376"/>
        <end position="394"/>
    </location>
</feature>
<evidence type="ECO:0000256" key="6">
    <source>
        <dbReference type="SAM" id="MobiDB-lite"/>
    </source>
</evidence>
<dbReference type="PANTHER" id="PTHR13952:SF5">
    <property type="entry name" value="U1 SMALL NUCLEAR RIBONUCLEOPROTEIN 70 KDA"/>
    <property type="match status" value="1"/>
</dbReference>
<dbReference type="GO" id="GO:0030619">
    <property type="term" value="F:U1 snRNA binding"/>
    <property type="evidence" value="ECO:0000318"/>
    <property type="project" value="GO_Central"/>
</dbReference>
<dbReference type="OMA" id="GRTTKGW"/>
<dbReference type="STRING" id="3055.A8J8G5"/>
<dbReference type="PROSITE" id="PS50102">
    <property type="entry name" value="RRM"/>
    <property type="match status" value="1"/>
</dbReference>
<dbReference type="SMART" id="SM00360">
    <property type="entry name" value="RRM"/>
    <property type="match status" value="1"/>
</dbReference>
<comment type="subcellular location">
    <subcellularLocation>
        <location evidence="1">Nucleus</location>
    </subcellularLocation>
</comment>
<dbReference type="SUPFAM" id="SSF54928">
    <property type="entry name" value="RNA-binding domain, RBD"/>
    <property type="match status" value="1"/>
</dbReference>
<organism evidence="7 8">
    <name type="scientific">Chlamydomonas reinhardtii</name>
    <name type="common">Chlamydomonas smithii</name>
    <dbReference type="NCBI Taxonomy" id="3055"/>
    <lineage>
        <taxon>Eukaryota</taxon>
        <taxon>Viridiplantae</taxon>
        <taxon>Chlorophyta</taxon>
        <taxon>core chlorophytes</taxon>
        <taxon>Chlorophyceae</taxon>
        <taxon>CS clade</taxon>
        <taxon>Chlamydomonadales</taxon>
        <taxon>Chlamydomonadaceae</taxon>
        <taxon>Chlamydomonas</taxon>
    </lineage>
</organism>
<dbReference type="Gene3D" id="3.30.70.330">
    <property type="match status" value="1"/>
</dbReference>
<feature type="region of interest" description="Disordered" evidence="6">
    <location>
        <begin position="231"/>
        <end position="394"/>
    </location>
</feature>
<accession>A8J8G5</accession>
<dbReference type="FunCoup" id="A8J8G5">
    <property type="interactions" value="859"/>
</dbReference>
<evidence type="ECO:0000313" key="8">
    <source>
        <dbReference type="Proteomes" id="UP000006906"/>
    </source>
</evidence>
<feature type="compositionally biased region" description="Pro residues" evidence="6">
    <location>
        <begin position="80"/>
        <end position="92"/>
    </location>
</feature>
<dbReference type="InterPro" id="IPR051183">
    <property type="entry name" value="U1_U11-U12_snRNP_70-35kDa"/>
</dbReference>
<proteinExistence type="predicted"/>
<dbReference type="InterPro" id="IPR035979">
    <property type="entry name" value="RBD_domain_sf"/>
</dbReference>
<keyword evidence="4" id="KW-0687">Ribonucleoprotein</keyword>
<dbReference type="GeneID" id="5723388"/>
<dbReference type="GO" id="GO:0005685">
    <property type="term" value="C:U1 snRNP"/>
    <property type="evidence" value="ECO:0000318"/>
    <property type="project" value="GO_Central"/>
</dbReference>
<gene>
    <name evidence="7" type="ORF">CHLRE_16g656250v5</name>
</gene>
<feature type="region of interest" description="Disordered" evidence="6">
    <location>
        <begin position="73"/>
        <end position="109"/>
    </location>
</feature>
<dbReference type="ProMEX" id="A8J8G5"/>
<keyword evidence="2 5" id="KW-0694">RNA-binding</keyword>
<sequence>MDRFDRFKKPGFNRQAAVKALKESVQTGHKTGLPPPLLTLFSPRQQLPLADGLKKAKINQKYTGMASYVKEFASEGDPEYQPPRNPDCPPSPRLFRNPELRIQSRVETETKTEKKIRLTKWKLEEAEREAKERAKTFDPNKDPKIEGDPYKTILVARLSFDVTEKKLRREFEEYGPVKRVRLVMDKNGKSRGYAFVEYEHKADMKEAYKAADGKKIEGRRVLVDVERGRTVENWKPRRLGGGLGAPGREPKAPKRQKPGALLPTPIAAPPVDDRPRAREYDRDRSEPRRDYDRDRGAPAGGSSYRDYGGGAPRSGDFRSGDRDRDRDRDYRSSERDYRGGGSERDRKRDRPDESYRGGGGGDDKRVRRDYEDGELRDDRRDRDRDGRRRERDMV</sequence>
<name>A8J8G5_CHLRE</name>
<dbReference type="OrthoDB" id="4207594at2759"/>
<feature type="compositionally biased region" description="Basic and acidic residues" evidence="6">
    <location>
        <begin position="96"/>
        <end position="109"/>
    </location>
</feature>
<dbReference type="Pfam" id="PF12220">
    <property type="entry name" value="U1snRNP70_N"/>
    <property type="match status" value="1"/>
</dbReference>
<dbReference type="CDD" id="cd12236">
    <property type="entry name" value="RRM_snRNP70"/>
    <property type="match status" value="1"/>
</dbReference>